<dbReference type="EMBL" id="JBHTGR010000005">
    <property type="protein sequence ID" value="MFC7746333.1"/>
    <property type="molecule type" value="Genomic_DNA"/>
</dbReference>
<gene>
    <name evidence="1" type="ORF">ACFQU8_03640</name>
</gene>
<organism evidence="1 2">
    <name type="scientific">Lentibacillus kimchii</name>
    <dbReference type="NCBI Taxonomy" id="1542911"/>
    <lineage>
        <taxon>Bacteria</taxon>
        <taxon>Bacillati</taxon>
        <taxon>Bacillota</taxon>
        <taxon>Bacilli</taxon>
        <taxon>Bacillales</taxon>
        <taxon>Bacillaceae</taxon>
        <taxon>Lentibacillus</taxon>
    </lineage>
</organism>
<dbReference type="Pfam" id="PF05742">
    <property type="entry name" value="TANGO2"/>
    <property type="match status" value="1"/>
</dbReference>
<dbReference type="InterPro" id="IPR008551">
    <property type="entry name" value="TANGO2"/>
</dbReference>
<proteinExistence type="predicted"/>
<dbReference type="PANTHER" id="PTHR17985:SF8">
    <property type="entry name" value="TRANSPORT AND GOLGI ORGANIZATION PROTEIN 2 HOMOLOG"/>
    <property type="match status" value="1"/>
</dbReference>
<protein>
    <submittedName>
        <fullName evidence="1">NRDE family protein</fullName>
    </submittedName>
</protein>
<evidence type="ECO:0000313" key="2">
    <source>
        <dbReference type="Proteomes" id="UP001596620"/>
    </source>
</evidence>
<keyword evidence="2" id="KW-1185">Reference proteome</keyword>
<name>A0ABW2USN9_9BACI</name>
<dbReference type="PANTHER" id="PTHR17985">
    <property type="entry name" value="SER/THR-RICH PROTEIN T10 IN DGCR REGION"/>
    <property type="match status" value="1"/>
</dbReference>
<accession>A0ABW2USN9</accession>
<sequence length="253" mass="28404">MCLINFQFHSHPQYKLILAANRDEFHQRPTAPAQFWKDHPHILAGRDLLGMGTWLGITKTGRFAALTNCRNANDNQTYPESRGTIVKDFLNDTMSASEFLLCLQETKDRYAGFNIIAGTPDHLVYYNNIENNIATVSQGTHGLSNAFLDTPWPKVSKGTSRLAAYTGQHRHVATEPLFNILSDTEKAADNDLPESEITHVDRQLSPIFIKTSGYGTRSSTVLLIDRNNHAVFAERTYQNGAFKIEKPFSFTIG</sequence>
<comment type="caution">
    <text evidence="1">The sequence shown here is derived from an EMBL/GenBank/DDBJ whole genome shotgun (WGS) entry which is preliminary data.</text>
</comment>
<dbReference type="Proteomes" id="UP001596620">
    <property type="component" value="Unassembled WGS sequence"/>
</dbReference>
<evidence type="ECO:0000313" key="1">
    <source>
        <dbReference type="EMBL" id="MFC7746333.1"/>
    </source>
</evidence>
<dbReference type="RefSeq" id="WP_382357817.1">
    <property type="nucleotide sequence ID" value="NZ_JBHTGR010000005.1"/>
</dbReference>
<reference evidence="2" key="1">
    <citation type="journal article" date="2019" name="Int. J. Syst. Evol. Microbiol.">
        <title>The Global Catalogue of Microorganisms (GCM) 10K type strain sequencing project: providing services to taxonomists for standard genome sequencing and annotation.</title>
        <authorList>
            <consortium name="The Broad Institute Genomics Platform"/>
            <consortium name="The Broad Institute Genome Sequencing Center for Infectious Disease"/>
            <person name="Wu L."/>
            <person name="Ma J."/>
        </authorList>
    </citation>
    <scope>NUCLEOTIDE SEQUENCE [LARGE SCALE GENOMIC DNA]</scope>
    <source>
        <strain evidence="2">JCM 30234</strain>
    </source>
</reference>